<keyword evidence="1" id="KW-0472">Membrane</keyword>
<keyword evidence="1" id="KW-0812">Transmembrane</keyword>
<feature type="transmembrane region" description="Helical" evidence="1">
    <location>
        <begin position="102"/>
        <end position="119"/>
    </location>
</feature>
<protein>
    <submittedName>
        <fullName evidence="2">Uncharacterized protein</fullName>
    </submittedName>
</protein>
<dbReference type="AlphaFoldDB" id="A0A848IWT7"/>
<keyword evidence="3" id="KW-1185">Reference proteome</keyword>
<dbReference type="EMBL" id="JABBNU010000003">
    <property type="protein sequence ID" value="NMM47745.1"/>
    <property type="molecule type" value="Genomic_DNA"/>
</dbReference>
<evidence type="ECO:0000313" key="3">
    <source>
        <dbReference type="Proteomes" id="UP000559010"/>
    </source>
</evidence>
<gene>
    <name evidence="2" type="ORF">HH304_04985</name>
</gene>
<evidence type="ECO:0000256" key="1">
    <source>
        <dbReference type="SAM" id="Phobius"/>
    </source>
</evidence>
<accession>A0A848IWT7</accession>
<keyword evidence="1" id="KW-1133">Transmembrane helix</keyword>
<proteinExistence type="predicted"/>
<organism evidence="2 3">
    <name type="scientific">Marinigracilibium pacificum</name>
    <dbReference type="NCBI Taxonomy" id="2729599"/>
    <lineage>
        <taxon>Bacteria</taxon>
        <taxon>Pseudomonadati</taxon>
        <taxon>Bacteroidota</taxon>
        <taxon>Cytophagia</taxon>
        <taxon>Cytophagales</taxon>
        <taxon>Flammeovirgaceae</taxon>
        <taxon>Marinigracilibium</taxon>
    </lineage>
</organism>
<evidence type="ECO:0000313" key="2">
    <source>
        <dbReference type="EMBL" id="NMM47745.1"/>
    </source>
</evidence>
<dbReference type="Proteomes" id="UP000559010">
    <property type="component" value="Unassembled WGS sequence"/>
</dbReference>
<sequence length="133" mass="15307">MNKIIYWFLFLISVLILLVNFGIGLMAMSIIIIPVLGLHIYNGINLDKIKDYKIAVLASSVNFLLFVLIRPDGVHSLNENGLSSFLSLFHINFGYNKNLENFSFFTSIILLFTQLFIEIKLRRMVKRSEIIAH</sequence>
<name>A0A848IWT7_9BACT</name>
<feature type="transmembrane region" description="Helical" evidence="1">
    <location>
        <begin position="6"/>
        <end position="39"/>
    </location>
</feature>
<reference evidence="2 3" key="1">
    <citation type="submission" date="2020-04" db="EMBL/GenBank/DDBJ databases">
        <title>Flammeovirgaceae bacterium KN852 isolated from deep sea.</title>
        <authorList>
            <person name="Zhang D.-C."/>
        </authorList>
    </citation>
    <scope>NUCLEOTIDE SEQUENCE [LARGE SCALE GENOMIC DNA]</scope>
    <source>
        <strain evidence="2 3">KN852</strain>
    </source>
</reference>
<comment type="caution">
    <text evidence="2">The sequence shown here is derived from an EMBL/GenBank/DDBJ whole genome shotgun (WGS) entry which is preliminary data.</text>
</comment>
<dbReference type="RefSeq" id="WP_169678578.1">
    <property type="nucleotide sequence ID" value="NZ_JABBNU010000003.1"/>
</dbReference>